<evidence type="ECO:0000256" key="2">
    <source>
        <dbReference type="ARBA" id="ARBA00004861"/>
    </source>
</evidence>
<dbReference type="PANTHER" id="PTHR32119">
    <property type="entry name" value="OROTIDINE 5'-PHOSPHATE DECARBOXYLASE"/>
    <property type="match status" value="1"/>
</dbReference>
<feature type="domain" description="Orotidine 5'-phosphate decarboxylase" evidence="12">
    <location>
        <begin position="130"/>
        <end position="251"/>
    </location>
</feature>
<evidence type="ECO:0000256" key="8">
    <source>
        <dbReference type="ARBA" id="ARBA00033428"/>
    </source>
</evidence>
<comment type="caution">
    <text evidence="13">The sequence shown here is derived from an EMBL/GenBank/DDBJ whole genome shotgun (WGS) entry which is preliminary data.</text>
</comment>
<evidence type="ECO:0000313" key="14">
    <source>
        <dbReference type="Proteomes" id="UP000650485"/>
    </source>
</evidence>
<dbReference type="GO" id="GO:0005829">
    <property type="term" value="C:cytosol"/>
    <property type="evidence" value="ECO:0007669"/>
    <property type="project" value="TreeGrafter"/>
</dbReference>
<evidence type="ECO:0000256" key="1">
    <source>
        <dbReference type="ARBA" id="ARBA00002356"/>
    </source>
</evidence>
<keyword evidence="6" id="KW-0665">Pyrimidine biosynthesis</keyword>
<dbReference type="EMBL" id="JACSZT010000004">
    <property type="protein sequence ID" value="MBC6498431.1"/>
    <property type="molecule type" value="Genomic_DNA"/>
</dbReference>
<feature type="binding site" evidence="11">
    <location>
        <position position="159"/>
    </location>
    <ligand>
        <name>substrate</name>
    </ligand>
</feature>
<gene>
    <name evidence="13" type="ORF">H7R52_05635</name>
</gene>
<sequence>MPMRESVIHLAQLAAQAGVAGTISSAFESADIHANTPAGFLSITPGIRLAGDAVGDQSRVVTPARAATENVARLGVDYLTVHAAGGVRMLEAAKRGAQEGADAVGVTAPKLLAITQLTSFSEEEMQTTQLVTVSLDFPDAQTMWGFLDQFPASVRPAVKVGMELFYREGPALVTALKEQGFTVFLDLKLYDIPNTVQQAQIGAMNAEDPLFISKLVDELPVALDKYNFASVREIPTALQKFPAPLTAWEANHPGDN</sequence>
<keyword evidence="7" id="KW-0456">Lyase</keyword>
<comment type="catalytic activity">
    <reaction evidence="9">
        <text>orotidine 5'-phosphate + H(+) = UMP + CO2</text>
        <dbReference type="Rhea" id="RHEA:11596"/>
        <dbReference type="ChEBI" id="CHEBI:15378"/>
        <dbReference type="ChEBI" id="CHEBI:16526"/>
        <dbReference type="ChEBI" id="CHEBI:57538"/>
        <dbReference type="ChEBI" id="CHEBI:57865"/>
        <dbReference type="EC" id="4.1.1.23"/>
    </reaction>
</comment>
<keyword evidence="5" id="KW-0210">Decarboxylase</keyword>
<evidence type="ECO:0000256" key="7">
    <source>
        <dbReference type="ARBA" id="ARBA00023239"/>
    </source>
</evidence>
<dbReference type="GO" id="GO:0006207">
    <property type="term" value="P:'de novo' pyrimidine nucleobase biosynthetic process"/>
    <property type="evidence" value="ECO:0007669"/>
    <property type="project" value="InterPro"/>
</dbReference>
<evidence type="ECO:0000256" key="6">
    <source>
        <dbReference type="ARBA" id="ARBA00022975"/>
    </source>
</evidence>
<reference evidence="13" key="1">
    <citation type="submission" date="2020-08" db="EMBL/GenBank/DDBJ databases">
        <title>Complete genome sequence of Weissella confusa strain FS54 provides insights into metabolic potential.</title>
        <authorList>
            <person name="Fhoula I."/>
            <person name="Najjari A."/>
            <person name="Lekired A."/>
            <person name="Bessrour-Aouam N."/>
            <person name="Jaballah S."/>
            <person name="Klibi N."/>
            <person name="Ouzari H.-I."/>
        </authorList>
    </citation>
    <scope>NUCLEOTIDE SEQUENCE</scope>
    <source>
        <strain evidence="13">FS54</strain>
    </source>
</reference>
<evidence type="ECO:0000256" key="9">
    <source>
        <dbReference type="ARBA" id="ARBA00049157"/>
    </source>
</evidence>
<evidence type="ECO:0000313" key="13">
    <source>
        <dbReference type="EMBL" id="MBC6498431.1"/>
    </source>
</evidence>
<dbReference type="Gene3D" id="3.20.20.70">
    <property type="entry name" value="Aldolase class I"/>
    <property type="match status" value="3"/>
</dbReference>
<dbReference type="InterPro" id="IPR001754">
    <property type="entry name" value="OMPdeCOase_dom"/>
</dbReference>
<proteinExistence type="predicted"/>
<accession>A0A923NG73</accession>
<dbReference type="InterPro" id="IPR014732">
    <property type="entry name" value="OMPdecase"/>
</dbReference>
<feature type="binding site" evidence="11">
    <location>
        <position position="136"/>
    </location>
    <ligand>
        <name>substrate</name>
    </ligand>
</feature>
<dbReference type="InterPro" id="IPR013785">
    <property type="entry name" value="Aldolase_TIM"/>
</dbReference>
<evidence type="ECO:0000256" key="11">
    <source>
        <dbReference type="PIRSR" id="PIRSR614732-2"/>
    </source>
</evidence>
<dbReference type="AlphaFoldDB" id="A0A923NG73"/>
<dbReference type="InterPro" id="IPR011060">
    <property type="entry name" value="RibuloseP-bd_barrel"/>
</dbReference>
<dbReference type="SUPFAM" id="SSF51366">
    <property type="entry name" value="Ribulose-phoshate binding barrel"/>
    <property type="match status" value="3"/>
</dbReference>
<comment type="function">
    <text evidence="1">Catalyzes the decarboxylation of orotidine 5'-monophosphate (OMP) to uridine 5'-monophosphate (UMP).</text>
</comment>
<dbReference type="GO" id="GO:0044205">
    <property type="term" value="P:'de novo' UMP biosynthetic process"/>
    <property type="evidence" value="ECO:0007669"/>
    <property type="project" value="InterPro"/>
</dbReference>
<dbReference type="Proteomes" id="UP000650485">
    <property type="component" value="Unassembled WGS sequence"/>
</dbReference>
<feature type="active site" description="For OMPdecase activity" evidence="10">
    <location>
        <position position="191"/>
    </location>
</feature>
<evidence type="ECO:0000256" key="5">
    <source>
        <dbReference type="ARBA" id="ARBA00022793"/>
    </source>
</evidence>
<dbReference type="GO" id="GO:0004590">
    <property type="term" value="F:orotidine-5'-phosphate decarboxylase activity"/>
    <property type="evidence" value="ECO:0007669"/>
    <property type="project" value="UniProtKB-EC"/>
</dbReference>
<dbReference type="InterPro" id="IPR018089">
    <property type="entry name" value="OMPdecase_AS"/>
</dbReference>
<dbReference type="PANTHER" id="PTHR32119:SF2">
    <property type="entry name" value="OROTIDINE 5'-PHOSPHATE DECARBOXYLASE"/>
    <property type="match status" value="1"/>
</dbReference>
<evidence type="ECO:0000256" key="10">
    <source>
        <dbReference type="PIRSR" id="PIRSR614732-1"/>
    </source>
</evidence>
<dbReference type="Pfam" id="PF00215">
    <property type="entry name" value="OMPdecase"/>
    <property type="match status" value="2"/>
</dbReference>
<dbReference type="PROSITE" id="PS00156">
    <property type="entry name" value="OMPDECASE"/>
    <property type="match status" value="1"/>
</dbReference>
<dbReference type="SMART" id="SM00934">
    <property type="entry name" value="OMPdecase"/>
    <property type="match status" value="1"/>
</dbReference>
<comment type="pathway">
    <text evidence="2">Pyrimidine metabolism; UMP biosynthesis via de novo pathway; UMP from orotate: step 2/2.</text>
</comment>
<evidence type="ECO:0000259" key="12">
    <source>
        <dbReference type="SMART" id="SM00934"/>
    </source>
</evidence>
<feature type="active site" description="For OMPdecase activity" evidence="10">
    <location>
        <position position="188"/>
    </location>
</feature>
<dbReference type="EC" id="4.1.1.23" evidence="3"/>
<protein>
    <recommendedName>
        <fullName evidence="4">Orotidine 5'-phosphate decarboxylase</fullName>
        <ecNumber evidence="3">4.1.1.23</ecNumber>
    </recommendedName>
    <alternativeName>
        <fullName evidence="8">OMP decarboxylase</fullName>
    </alternativeName>
</protein>
<feature type="active site" description="For OMPdecase activity" evidence="10">
    <location>
        <position position="186"/>
    </location>
</feature>
<organism evidence="13 14">
    <name type="scientific">Weissella confusa</name>
    <name type="common">Lactobacillus confusus</name>
    <dbReference type="NCBI Taxonomy" id="1583"/>
    <lineage>
        <taxon>Bacteria</taxon>
        <taxon>Bacillati</taxon>
        <taxon>Bacillota</taxon>
        <taxon>Bacilli</taxon>
        <taxon>Lactobacillales</taxon>
        <taxon>Lactobacillaceae</taxon>
        <taxon>Weissella</taxon>
    </lineage>
</organism>
<name>A0A923NG73_WEICO</name>
<evidence type="ECO:0000256" key="4">
    <source>
        <dbReference type="ARBA" id="ARBA00021923"/>
    </source>
</evidence>
<evidence type="ECO:0000256" key="3">
    <source>
        <dbReference type="ARBA" id="ARBA00012321"/>
    </source>
</evidence>